<evidence type="ECO:0000256" key="1">
    <source>
        <dbReference type="SAM" id="Phobius"/>
    </source>
</evidence>
<keyword evidence="1" id="KW-0472">Membrane</keyword>
<keyword evidence="1" id="KW-0812">Transmembrane</keyword>
<dbReference type="InterPro" id="IPR009060">
    <property type="entry name" value="UBA-like_sf"/>
</dbReference>
<evidence type="ECO:0000313" key="4">
    <source>
        <dbReference type="Proteomes" id="UP001175271"/>
    </source>
</evidence>
<protein>
    <recommendedName>
        <fullName evidence="2">UBA domain-containing protein</fullName>
    </recommendedName>
</protein>
<dbReference type="AlphaFoldDB" id="A0AA39LPH9"/>
<name>A0AA39LPH9_9BILA</name>
<accession>A0AA39LPH9</accession>
<sequence>MFSPNRASFVVHDPSYFRNAPFSKLLMLLFPICTTASAVLRNDERDSYKLSELRPNSLHSLLIGLSKHLFFSELQMMIPAACLIYSFRLIERHLGSSKFMHLFLLQAFLSGALLTALSSLAVADYVVLPFGPIINFTAMYAVFLMEVPFVSYGSVFGLPLTVHTMPMLMLAQLLLLDNFLISSCIGLVTVALSTKAVDRLLLLPSKWLDSTWFQNFLEPSTVVALPIAATIERQRIEAMDALERQFMRSQMNQIYGGNGAQNGAIPGYIDRLLGTVNGQENRIEVSEESIQQLMDMGFRDRDAIRIALIQAGGNIHEAANILLVNGQAQ</sequence>
<feature type="transmembrane region" description="Helical" evidence="1">
    <location>
        <begin position="65"/>
        <end position="87"/>
    </location>
</feature>
<dbReference type="Pfam" id="PF00627">
    <property type="entry name" value="UBA"/>
    <property type="match status" value="1"/>
</dbReference>
<keyword evidence="4" id="KW-1185">Reference proteome</keyword>
<feature type="transmembrane region" description="Helical" evidence="1">
    <location>
        <begin position="170"/>
        <end position="192"/>
    </location>
</feature>
<feature type="domain" description="UBA" evidence="2">
    <location>
        <begin position="284"/>
        <end position="325"/>
    </location>
</feature>
<dbReference type="Proteomes" id="UP001175271">
    <property type="component" value="Unassembled WGS sequence"/>
</dbReference>
<gene>
    <name evidence="3" type="ORF">QR680_017508</name>
</gene>
<dbReference type="PROSITE" id="PS50030">
    <property type="entry name" value="UBA"/>
    <property type="match status" value="1"/>
</dbReference>
<dbReference type="EMBL" id="JAUCMV010000004">
    <property type="protein sequence ID" value="KAK0404554.1"/>
    <property type="molecule type" value="Genomic_DNA"/>
</dbReference>
<keyword evidence="1" id="KW-1133">Transmembrane helix</keyword>
<organism evidence="3 4">
    <name type="scientific">Steinernema hermaphroditum</name>
    <dbReference type="NCBI Taxonomy" id="289476"/>
    <lineage>
        <taxon>Eukaryota</taxon>
        <taxon>Metazoa</taxon>
        <taxon>Ecdysozoa</taxon>
        <taxon>Nematoda</taxon>
        <taxon>Chromadorea</taxon>
        <taxon>Rhabditida</taxon>
        <taxon>Tylenchina</taxon>
        <taxon>Panagrolaimomorpha</taxon>
        <taxon>Strongyloidoidea</taxon>
        <taxon>Steinernematidae</taxon>
        <taxon>Steinernema</taxon>
    </lineage>
</organism>
<evidence type="ECO:0000259" key="2">
    <source>
        <dbReference type="PROSITE" id="PS50030"/>
    </source>
</evidence>
<dbReference type="Gene3D" id="1.10.8.10">
    <property type="entry name" value="DNA helicase RuvA subunit, C-terminal domain"/>
    <property type="match status" value="1"/>
</dbReference>
<dbReference type="SUPFAM" id="SSF46934">
    <property type="entry name" value="UBA-like"/>
    <property type="match status" value="1"/>
</dbReference>
<dbReference type="SMART" id="SM00165">
    <property type="entry name" value="UBA"/>
    <property type="match status" value="1"/>
</dbReference>
<reference evidence="3" key="1">
    <citation type="submission" date="2023-06" db="EMBL/GenBank/DDBJ databases">
        <title>Genomic analysis of the entomopathogenic nematode Steinernema hermaphroditum.</title>
        <authorList>
            <person name="Schwarz E.M."/>
            <person name="Heppert J.K."/>
            <person name="Baniya A."/>
            <person name="Schwartz H.T."/>
            <person name="Tan C.-H."/>
            <person name="Antoshechkin I."/>
            <person name="Sternberg P.W."/>
            <person name="Goodrich-Blair H."/>
            <person name="Dillman A.R."/>
        </authorList>
    </citation>
    <scope>NUCLEOTIDE SEQUENCE</scope>
    <source>
        <strain evidence="3">PS9179</strain>
        <tissue evidence="3">Whole animal</tissue>
    </source>
</reference>
<feature type="transmembrane region" description="Helical" evidence="1">
    <location>
        <begin position="133"/>
        <end position="158"/>
    </location>
</feature>
<evidence type="ECO:0000313" key="3">
    <source>
        <dbReference type="EMBL" id="KAK0404554.1"/>
    </source>
</evidence>
<dbReference type="InterPro" id="IPR015940">
    <property type="entry name" value="UBA"/>
</dbReference>
<proteinExistence type="predicted"/>
<comment type="caution">
    <text evidence="3">The sequence shown here is derived from an EMBL/GenBank/DDBJ whole genome shotgun (WGS) entry which is preliminary data.</text>
</comment>
<feature type="transmembrane region" description="Helical" evidence="1">
    <location>
        <begin position="99"/>
        <end position="121"/>
    </location>
</feature>